<reference evidence="2" key="1">
    <citation type="submission" date="2016-06" db="EMBL/GenBank/DDBJ databases">
        <authorList>
            <person name="Nascimento L."/>
            <person name="Pereira R.V."/>
            <person name="Martins L.F."/>
            <person name="Quaggio R.B."/>
            <person name="Silva A.M."/>
            <person name="Setubal J.C."/>
        </authorList>
    </citation>
    <scope>NUCLEOTIDE SEQUENCE [LARGE SCALE GENOMIC DNA]</scope>
</reference>
<dbReference type="AlphaFoldDB" id="A0A1Y3PAS6"/>
<gene>
    <name evidence="1" type="ORF">BAA01_00955</name>
</gene>
<proteinExistence type="predicted"/>
<evidence type="ECO:0000313" key="1">
    <source>
        <dbReference type="EMBL" id="OUM84420.1"/>
    </source>
</evidence>
<dbReference type="Proteomes" id="UP000196475">
    <property type="component" value="Unassembled WGS sequence"/>
</dbReference>
<protein>
    <submittedName>
        <fullName evidence="1">Uncharacterized protein</fullName>
    </submittedName>
</protein>
<accession>A0A1Y3PAS6</accession>
<evidence type="ECO:0000313" key="2">
    <source>
        <dbReference type="Proteomes" id="UP000196475"/>
    </source>
</evidence>
<comment type="caution">
    <text evidence="1">The sequence shown here is derived from an EMBL/GenBank/DDBJ whole genome shotgun (WGS) entry which is preliminary data.</text>
</comment>
<name>A0A1Y3PAS6_9BACI</name>
<sequence>MTAQPITTEKPETSNRIRGQVNQDANFRWLGQRSSFVYQPICCPAQHVLDSTHDIIKGPVLVWAPARSMK</sequence>
<organism evidence="1 2">
    <name type="scientific">Bacillus thermozeamaize</name>
    <dbReference type="NCBI Taxonomy" id="230954"/>
    <lineage>
        <taxon>Bacteria</taxon>
        <taxon>Bacillati</taxon>
        <taxon>Bacillota</taxon>
        <taxon>Bacilli</taxon>
        <taxon>Bacillales</taxon>
        <taxon>Bacillaceae</taxon>
        <taxon>Bacillus</taxon>
    </lineage>
</organism>
<dbReference type="EMBL" id="LZRT01000130">
    <property type="protein sequence ID" value="OUM84420.1"/>
    <property type="molecule type" value="Genomic_DNA"/>
</dbReference>